<dbReference type="Proteomes" id="UP000028878">
    <property type="component" value="Unassembled WGS sequence"/>
</dbReference>
<dbReference type="AlphaFoldDB" id="A0A1L1PCG7"/>
<evidence type="ECO:0000313" key="2">
    <source>
        <dbReference type="EMBL" id="CDN87648.1"/>
    </source>
</evidence>
<name>A0A1L1PCG7_HYDIT</name>
<dbReference type="InterPro" id="IPR011008">
    <property type="entry name" value="Dimeric_a/b-barrel"/>
</dbReference>
<dbReference type="SUPFAM" id="SSF54909">
    <property type="entry name" value="Dimeric alpha+beta barrel"/>
    <property type="match status" value="1"/>
</dbReference>
<dbReference type="PANTHER" id="PTHR41521:SF4">
    <property type="entry name" value="BLR0684 PROTEIN"/>
    <property type="match status" value="1"/>
</dbReference>
<evidence type="ECO:0000313" key="3">
    <source>
        <dbReference type="Proteomes" id="UP000028878"/>
    </source>
</evidence>
<dbReference type="RefSeq" id="WP_009519403.1">
    <property type="nucleotide sequence ID" value="NZ_CCAE010000013.1"/>
</dbReference>
<evidence type="ECO:0000259" key="1">
    <source>
        <dbReference type="Pfam" id="PF07045"/>
    </source>
</evidence>
<dbReference type="PANTHER" id="PTHR41521">
    <property type="match status" value="1"/>
</dbReference>
<organism evidence="2 3">
    <name type="scientific">Hydrogenophaga intermedia</name>
    <dbReference type="NCBI Taxonomy" id="65786"/>
    <lineage>
        <taxon>Bacteria</taxon>
        <taxon>Pseudomonadati</taxon>
        <taxon>Pseudomonadota</taxon>
        <taxon>Betaproteobacteria</taxon>
        <taxon>Burkholderiales</taxon>
        <taxon>Comamonadaceae</taxon>
        <taxon>Hydrogenophaga</taxon>
    </lineage>
</organism>
<reference evidence="3" key="2">
    <citation type="submission" date="2014-11" db="EMBL/GenBank/DDBJ databases">
        <title>Draft genome sequence of Hydrogenophaga intermedia S1.</title>
        <authorList>
            <person name="Gan H.M."/>
            <person name="Chew T.H."/>
            <person name="Stolz A."/>
        </authorList>
    </citation>
    <scope>NUCLEOTIDE SEQUENCE [LARGE SCALE GENOMIC DNA]</scope>
    <source>
        <strain evidence="3">S1</strain>
    </source>
</reference>
<dbReference type="Gene3D" id="3.30.70.100">
    <property type="match status" value="1"/>
</dbReference>
<gene>
    <name evidence="2" type="ORF">BN948_02073</name>
</gene>
<feature type="domain" description="DUF1330" evidence="1">
    <location>
        <begin position="3"/>
        <end position="95"/>
    </location>
</feature>
<protein>
    <recommendedName>
        <fullName evidence="1">DUF1330 domain-containing protein</fullName>
    </recommendedName>
</protein>
<sequence length="97" mass="10397">MPKAYWMATYRSISDPAALAAYAQLAGPALQAFGARFLARGMPAQVYEAAVQQRAVLIEFDSVDQAIAAHDSPAYQEALQALGDGAERDIRIIEAIA</sequence>
<reference evidence="3" key="1">
    <citation type="submission" date="2014-02" db="EMBL/GenBank/DDBJ databases">
        <authorList>
            <person name="Gan H."/>
        </authorList>
    </citation>
    <scope>NUCLEOTIDE SEQUENCE [LARGE SCALE GENOMIC DNA]</scope>
    <source>
        <strain evidence="3">S1</strain>
    </source>
</reference>
<keyword evidence="3" id="KW-1185">Reference proteome</keyword>
<proteinExistence type="predicted"/>
<accession>A0A1L1PCG7</accession>
<dbReference type="Pfam" id="PF07045">
    <property type="entry name" value="DUF1330"/>
    <property type="match status" value="1"/>
</dbReference>
<dbReference type="InterPro" id="IPR010753">
    <property type="entry name" value="DUF1330"/>
</dbReference>
<dbReference type="EMBL" id="CCAE010000013">
    <property type="protein sequence ID" value="CDN87648.1"/>
    <property type="molecule type" value="Genomic_DNA"/>
</dbReference>